<reference evidence="1" key="1">
    <citation type="submission" date="2022-04" db="EMBL/GenBank/DDBJ databases">
        <title>Roseomonas acroporae sp. nov., isolated from coral Acropora digitifera.</title>
        <authorList>
            <person name="Sun H."/>
        </authorList>
    </citation>
    <scope>NUCLEOTIDE SEQUENCE</scope>
    <source>
        <strain evidence="1">NAR14</strain>
    </source>
</reference>
<dbReference type="Gene3D" id="1.20.1220.20">
    <property type="entry name" value="Uncharcterised protein PF01724"/>
    <property type="match status" value="1"/>
</dbReference>
<accession>A0A9X1Y836</accession>
<dbReference type="Pfam" id="PF01724">
    <property type="entry name" value="DUF29"/>
    <property type="match status" value="1"/>
</dbReference>
<evidence type="ECO:0000313" key="2">
    <source>
        <dbReference type="Proteomes" id="UP001139516"/>
    </source>
</evidence>
<proteinExistence type="predicted"/>
<organism evidence="1 2">
    <name type="scientific">Roseomonas acroporae</name>
    <dbReference type="NCBI Taxonomy" id="2937791"/>
    <lineage>
        <taxon>Bacteria</taxon>
        <taxon>Pseudomonadati</taxon>
        <taxon>Pseudomonadota</taxon>
        <taxon>Alphaproteobacteria</taxon>
        <taxon>Acetobacterales</taxon>
        <taxon>Roseomonadaceae</taxon>
        <taxon>Roseomonas</taxon>
    </lineage>
</organism>
<evidence type="ECO:0000313" key="1">
    <source>
        <dbReference type="EMBL" id="MCK8785226.1"/>
    </source>
</evidence>
<protein>
    <submittedName>
        <fullName evidence="1">DUF29 domain-containing protein</fullName>
    </submittedName>
</protein>
<dbReference type="EMBL" id="JALPRX010000054">
    <property type="protein sequence ID" value="MCK8785226.1"/>
    <property type="molecule type" value="Genomic_DNA"/>
</dbReference>
<sequence length="158" mass="17170">MDGLYERDILAWSEDQAARLGRLAASERANEAGIDWANVIEEVESVGRSEFQAVESLLVEALRHMAKLAAWPEAPATAHWTTEALAFLLGARRRISPSMRRRLDVPGLYADAARLVRRQAVAEGRAMAPIVDACPLTLDELLAADADPAVLAGRLRAG</sequence>
<name>A0A9X1Y836_9PROT</name>
<comment type="caution">
    <text evidence="1">The sequence shown here is derived from an EMBL/GenBank/DDBJ whole genome shotgun (WGS) entry which is preliminary data.</text>
</comment>
<dbReference type="AlphaFoldDB" id="A0A9X1Y836"/>
<dbReference type="Proteomes" id="UP001139516">
    <property type="component" value="Unassembled WGS sequence"/>
</dbReference>
<gene>
    <name evidence="1" type="ORF">M0638_12605</name>
</gene>
<dbReference type="RefSeq" id="WP_248667350.1">
    <property type="nucleotide sequence ID" value="NZ_JALPRX010000054.1"/>
</dbReference>
<keyword evidence="2" id="KW-1185">Reference proteome</keyword>